<accession>A0A1R4J2U5</accession>
<dbReference type="EMBL" id="FUKP01000041">
    <property type="protein sequence ID" value="SJN26450.1"/>
    <property type="molecule type" value="Genomic_DNA"/>
</dbReference>
<sequence>MADRETAPRVLLLTHSYAPEATPPARRWEAIVRGLVAEGWSVTVLAPGAPDHAARSERGEHGETVLRTRSRRAESGGRNARFADAVIHAIQSIPLGLAATRPDVVVATVPALPTVVAGRALAVLRRLPLVLEMRDAWPDLARDAGLRSGPLGRLMERIVGGAQRRADLVVTVTAGFAETLRARGIACVETLGNGVALDAIPALPPRDRRPGDELHVLYLGNHGESQGLERLVEAAARLRSRAPGVRVRMVGSGTRREELLALNRRRGEPVEMLDAVHGQAAREHYAWADTVMVCLRPDWASFLHTVPSKTYELLSIGRHVTAQIQGEAAAVVEAAGGGDVVGPTVDDLVAHLEALWADPASTRTTGAARGWVASHADLSTIGHRYAELLSRTVLRRRGRFSRPRI</sequence>
<organism evidence="6 7">
    <name type="scientific">Micrococcus lylae</name>
    <dbReference type="NCBI Taxonomy" id="1273"/>
    <lineage>
        <taxon>Bacteria</taxon>
        <taxon>Bacillati</taxon>
        <taxon>Actinomycetota</taxon>
        <taxon>Actinomycetes</taxon>
        <taxon>Micrococcales</taxon>
        <taxon>Micrococcaceae</taxon>
        <taxon>Micrococcus</taxon>
    </lineage>
</organism>
<proteinExistence type="predicted"/>
<dbReference type="AlphaFoldDB" id="A0A1R4J2U5"/>
<evidence type="ECO:0000256" key="3">
    <source>
        <dbReference type="ARBA" id="ARBA00022679"/>
    </source>
</evidence>
<dbReference type="CDD" id="cd03794">
    <property type="entry name" value="GT4_WbuB-like"/>
    <property type="match status" value="1"/>
</dbReference>
<evidence type="ECO:0000259" key="5">
    <source>
        <dbReference type="Pfam" id="PF13579"/>
    </source>
</evidence>
<dbReference type="InterPro" id="IPR050194">
    <property type="entry name" value="Glycosyltransferase_grp1"/>
</dbReference>
<reference evidence="6 7" key="1">
    <citation type="submission" date="2017-02" db="EMBL/GenBank/DDBJ databases">
        <authorList>
            <person name="Peterson S.W."/>
        </authorList>
    </citation>
    <scope>NUCLEOTIDE SEQUENCE [LARGE SCALE GENOMIC DNA]</scope>
    <source>
        <strain evidence="6 7">2B3F</strain>
    </source>
</reference>
<name>A0A1R4J2U5_9MICC</name>
<dbReference type="GO" id="GO:0016758">
    <property type="term" value="F:hexosyltransferase activity"/>
    <property type="evidence" value="ECO:0007669"/>
    <property type="project" value="TreeGrafter"/>
</dbReference>
<protein>
    <recommendedName>
        <fullName evidence="1">D-inositol 3-phosphate glycosyltransferase</fullName>
    </recommendedName>
</protein>
<dbReference type="Pfam" id="PF13692">
    <property type="entry name" value="Glyco_trans_1_4"/>
    <property type="match status" value="1"/>
</dbReference>
<dbReference type="RefSeq" id="WP_087133982.1">
    <property type="nucleotide sequence ID" value="NZ_CP126965.1"/>
</dbReference>
<keyword evidence="2 6" id="KW-0328">Glycosyltransferase</keyword>
<gene>
    <name evidence="6" type="ORF">FM125_06150</name>
</gene>
<dbReference type="PANTHER" id="PTHR45947">
    <property type="entry name" value="SULFOQUINOVOSYL TRANSFERASE SQD2"/>
    <property type="match status" value="1"/>
</dbReference>
<dbReference type="SUPFAM" id="SSF53756">
    <property type="entry name" value="UDP-Glycosyltransferase/glycogen phosphorylase"/>
    <property type="match status" value="1"/>
</dbReference>
<feature type="compositionally biased region" description="Basic and acidic residues" evidence="4">
    <location>
        <begin position="52"/>
        <end position="74"/>
    </location>
</feature>
<dbReference type="GO" id="GO:1901137">
    <property type="term" value="P:carbohydrate derivative biosynthetic process"/>
    <property type="evidence" value="ECO:0007669"/>
    <property type="project" value="UniProtKB-ARBA"/>
</dbReference>
<evidence type="ECO:0000256" key="4">
    <source>
        <dbReference type="SAM" id="MobiDB-lite"/>
    </source>
</evidence>
<dbReference type="Pfam" id="PF13579">
    <property type="entry name" value="Glyco_trans_4_4"/>
    <property type="match status" value="1"/>
</dbReference>
<keyword evidence="3 6" id="KW-0808">Transferase</keyword>
<evidence type="ECO:0000313" key="6">
    <source>
        <dbReference type="EMBL" id="SJN26450.1"/>
    </source>
</evidence>
<feature type="region of interest" description="Disordered" evidence="4">
    <location>
        <begin position="50"/>
        <end position="74"/>
    </location>
</feature>
<dbReference type="Proteomes" id="UP000196230">
    <property type="component" value="Unassembled WGS sequence"/>
</dbReference>
<dbReference type="InterPro" id="IPR028098">
    <property type="entry name" value="Glyco_trans_4-like_N"/>
</dbReference>
<evidence type="ECO:0000256" key="1">
    <source>
        <dbReference type="ARBA" id="ARBA00021292"/>
    </source>
</evidence>
<feature type="domain" description="Glycosyltransferase subfamily 4-like N-terminal" evidence="5">
    <location>
        <begin position="25"/>
        <end position="186"/>
    </location>
</feature>
<evidence type="ECO:0000313" key="7">
    <source>
        <dbReference type="Proteomes" id="UP000196230"/>
    </source>
</evidence>
<evidence type="ECO:0000256" key="2">
    <source>
        <dbReference type="ARBA" id="ARBA00022676"/>
    </source>
</evidence>
<dbReference type="PANTHER" id="PTHR45947:SF3">
    <property type="entry name" value="SULFOQUINOVOSYL TRANSFERASE SQD2"/>
    <property type="match status" value="1"/>
</dbReference>
<dbReference type="Gene3D" id="3.40.50.2000">
    <property type="entry name" value="Glycogen Phosphorylase B"/>
    <property type="match status" value="2"/>
</dbReference>